<dbReference type="InterPro" id="IPR003661">
    <property type="entry name" value="HisK_dim/P_dom"/>
</dbReference>
<dbReference type="PROSITE" id="PS50109">
    <property type="entry name" value="HIS_KIN"/>
    <property type="match status" value="1"/>
</dbReference>
<evidence type="ECO:0000313" key="6">
    <source>
        <dbReference type="EMBL" id="KTC97924.1"/>
    </source>
</evidence>
<protein>
    <recommendedName>
        <fullName evidence="2">histidine kinase</fullName>
        <ecNumber evidence="2">2.7.13.3</ecNumber>
    </recommendedName>
</protein>
<feature type="transmembrane region" description="Helical" evidence="4">
    <location>
        <begin position="21"/>
        <end position="41"/>
    </location>
</feature>
<dbReference type="PANTHER" id="PTHR43065">
    <property type="entry name" value="SENSOR HISTIDINE KINASE"/>
    <property type="match status" value="1"/>
</dbReference>
<evidence type="ECO:0000313" key="7">
    <source>
        <dbReference type="Proteomes" id="UP000054773"/>
    </source>
</evidence>
<dbReference type="EC" id="2.7.13.3" evidence="2"/>
<feature type="transmembrane region" description="Helical" evidence="4">
    <location>
        <begin position="126"/>
        <end position="145"/>
    </location>
</feature>
<dbReference type="Proteomes" id="UP000054773">
    <property type="component" value="Unassembled WGS sequence"/>
</dbReference>
<gene>
    <name evidence="6" type="primary">pilS</name>
    <name evidence="6" type="ORF">Lery_0978</name>
</gene>
<keyword evidence="4" id="KW-0472">Membrane</keyword>
<keyword evidence="3" id="KW-0597">Phosphoprotein</keyword>
<dbReference type="Gene3D" id="3.30.565.10">
    <property type="entry name" value="Histidine kinase-like ATPase, C-terminal domain"/>
    <property type="match status" value="1"/>
</dbReference>
<dbReference type="InterPro" id="IPR036890">
    <property type="entry name" value="HATPase_C_sf"/>
</dbReference>
<dbReference type="OrthoDB" id="9792686at2"/>
<dbReference type="Gene3D" id="3.30.450.20">
    <property type="entry name" value="PAS domain"/>
    <property type="match status" value="1"/>
</dbReference>
<dbReference type="AlphaFoldDB" id="A0A0W0TQJ6"/>
<comment type="caution">
    <text evidence="6">The sequence shown here is derived from an EMBL/GenBank/DDBJ whole genome shotgun (WGS) entry which is preliminary data.</text>
</comment>
<dbReference type="InterPro" id="IPR003594">
    <property type="entry name" value="HATPase_dom"/>
</dbReference>
<dbReference type="Pfam" id="PF25323">
    <property type="entry name" value="6TM_PilS"/>
    <property type="match status" value="1"/>
</dbReference>
<dbReference type="Pfam" id="PF00512">
    <property type="entry name" value="HisKA"/>
    <property type="match status" value="1"/>
</dbReference>
<dbReference type="EMBL" id="LNYA01000023">
    <property type="protein sequence ID" value="KTC97924.1"/>
    <property type="molecule type" value="Genomic_DNA"/>
</dbReference>
<organism evidence="6 7">
    <name type="scientific">Legionella erythra</name>
    <dbReference type="NCBI Taxonomy" id="448"/>
    <lineage>
        <taxon>Bacteria</taxon>
        <taxon>Pseudomonadati</taxon>
        <taxon>Pseudomonadota</taxon>
        <taxon>Gammaproteobacteria</taxon>
        <taxon>Legionellales</taxon>
        <taxon>Legionellaceae</taxon>
        <taxon>Legionella</taxon>
    </lineage>
</organism>
<name>A0A0W0TQJ6_LEGER</name>
<dbReference type="GO" id="GO:0000155">
    <property type="term" value="F:phosphorelay sensor kinase activity"/>
    <property type="evidence" value="ECO:0007669"/>
    <property type="project" value="InterPro"/>
</dbReference>
<feature type="transmembrane region" description="Helical" evidence="4">
    <location>
        <begin position="47"/>
        <end position="67"/>
    </location>
</feature>
<comment type="catalytic activity">
    <reaction evidence="1">
        <text>ATP + protein L-histidine = ADP + protein N-phospho-L-histidine.</text>
        <dbReference type="EC" id="2.7.13.3"/>
    </reaction>
</comment>
<evidence type="ECO:0000256" key="2">
    <source>
        <dbReference type="ARBA" id="ARBA00012438"/>
    </source>
</evidence>
<sequence length="529" mass="59396">MLDSQQEEKNPASNWRLLFVYHFYRLGCVLLFLGILIYDALGFHEYNWPFIALNAMYLGMALIFLYLQYLHLPGFKTQVIISGTMDIVAQALLISLLGNTRSWLGILLNATIAALSILVPGRLAIFFASIASCMLLGFSILQYIYSDSDNLSTFFYSGVHGAGIFATAITAWYLANRVRASETLAAHRSHELASMQRINEYIVERLHSGVIYVDANQTIKLINGAARQFFNAQQTENLATIDQLSLSLAKKYQEYLQKIVDNFCPAKTIINDPYLRVHFFPTQIGTKVAVLILLDDMSAVSQQAQQLKLASLGRFSASIAHELRNPLGAISHAVQLMGENDTLTEDDLRLKELIINNCHRMNRVIKNVMQLSRREQSQQQIIELDSFLSQFKQDFCSHTSCSIQIELPLAPLLPFHFDKSQLEQILVILCDNAIQHGKNKAGQAEITIKAKQTEKNTQLMVCDTGPGVKESVMDAIFDPFFSTVRTGYGMGLYIARDLCEINQAALNVMNMEKGCCFTITLNQASEMLL</sequence>
<dbReference type="SUPFAM" id="SSF47384">
    <property type="entry name" value="Homodimeric domain of signal transducing histidine kinase"/>
    <property type="match status" value="1"/>
</dbReference>
<dbReference type="InterPro" id="IPR005467">
    <property type="entry name" value="His_kinase_dom"/>
</dbReference>
<dbReference type="SMART" id="SM00388">
    <property type="entry name" value="HisKA"/>
    <property type="match status" value="1"/>
</dbReference>
<dbReference type="SMART" id="SM00387">
    <property type="entry name" value="HATPase_c"/>
    <property type="match status" value="1"/>
</dbReference>
<evidence type="ECO:0000256" key="3">
    <source>
        <dbReference type="ARBA" id="ARBA00022553"/>
    </source>
</evidence>
<evidence type="ECO:0000256" key="1">
    <source>
        <dbReference type="ARBA" id="ARBA00000085"/>
    </source>
</evidence>
<dbReference type="CDD" id="cd00082">
    <property type="entry name" value="HisKA"/>
    <property type="match status" value="1"/>
</dbReference>
<dbReference type="InterPro" id="IPR036097">
    <property type="entry name" value="HisK_dim/P_sf"/>
</dbReference>
<dbReference type="Gene3D" id="1.10.287.130">
    <property type="match status" value="1"/>
</dbReference>
<dbReference type="PANTHER" id="PTHR43065:SF52">
    <property type="entry name" value="SENSOR PROTEIN KINASE PILS"/>
    <property type="match status" value="1"/>
</dbReference>
<dbReference type="PATRIC" id="fig|448.7.peg.1026"/>
<proteinExistence type="predicted"/>
<feature type="transmembrane region" description="Helical" evidence="4">
    <location>
        <begin position="151"/>
        <end position="175"/>
    </location>
</feature>
<keyword evidence="4" id="KW-1133">Transmembrane helix</keyword>
<keyword evidence="7" id="KW-1185">Reference proteome</keyword>
<keyword evidence="4" id="KW-0812">Transmembrane</keyword>
<reference evidence="6 7" key="1">
    <citation type="submission" date="2015-11" db="EMBL/GenBank/DDBJ databases">
        <title>Genomic analysis of 38 Legionella species identifies large and diverse effector repertoires.</title>
        <authorList>
            <person name="Burstein D."/>
            <person name="Amaro F."/>
            <person name="Zusman T."/>
            <person name="Lifshitz Z."/>
            <person name="Cohen O."/>
            <person name="Gilbert J.A."/>
            <person name="Pupko T."/>
            <person name="Shuman H.A."/>
            <person name="Segal G."/>
        </authorList>
    </citation>
    <scope>NUCLEOTIDE SEQUENCE [LARGE SCALE GENOMIC DNA]</scope>
    <source>
        <strain evidence="6 7">SE-32A-C8</strain>
    </source>
</reference>
<dbReference type="PRINTS" id="PR00344">
    <property type="entry name" value="BCTRLSENSOR"/>
</dbReference>
<dbReference type="SUPFAM" id="SSF55874">
    <property type="entry name" value="ATPase domain of HSP90 chaperone/DNA topoisomerase II/histidine kinase"/>
    <property type="match status" value="1"/>
</dbReference>
<feature type="domain" description="Histidine kinase" evidence="5">
    <location>
        <begin position="318"/>
        <end position="525"/>
    </location>
</feature>
<dbReference type="STRING" id="448.Lery_0978"/>
<evidence type="ECO:0000259" key="5">
    <source>
        <dbReference type="PROSITE" id="PS50109"/>
    </source>
</evidence>
<evidence type="ECO:0000256" key="4">
    <source>
        <dbReference type="SAM" id="Phobius"/>
    </source>
</evidence>
<dbReference type="RefSeq" id="WP_058526144.1">
    <property type="nucleotide sequence ID" value="NZ_CAAAHY010000006.1"/>
</dbReference>
<dbReference type="InterPro" id="IPR004358">
    <property type="entry name" value="Sig_transdc_His_kin-like_C"/>
</dbReference>
<accession>A0A0W0TQJ6</accession>
<dbReference type="Pfam" id="PF02518">
    <property type="entry name" value="HATPase_c"/>
    <property type="match status" value="1"/>
</dbReference>